<protein>
    <recommendedName>
        <fullName evidence="3">MORN repeat protein</fullName>
    </recommendedName>
</protein>
<dbReference type="AlphaFoldDB" id="A0A382AMU3"/>
<accession>A0A382AMU3</accession>
<dbReference type="Gene3D" id="2.20.110.10">
    <property type="entry name" value="Histone H3 K4-specific methyltransferase SET7/9 N-terminal domain"/>
    <property type="match status" value="1"/>
</dbReference>
<evidence type="ECO:0008006" key="3">
    <source>
        <dbReference type="Google" id="ProtNLM"/>
    </source>
</evidence>
<reference evidence="2" key="1">
    <citation type="submission" date="2018-05" db="EMBL/GenBank/DDBJ databases">
        <authorList>
            <person name="Lanie J.A."/>
            <person name="Ng W.-L."/>
            <person name="Kazmierczak K.M."/>
            <person name="Andrzejewski T.M."/>
            <person name="Davidsen T.M."/>
            <person name="Wayne K.J."/>
            <person name="Tettelin H."/>
            <person name="Glass J.I."/>
            <person name="Rusch D."/>
            <person name="Podicherti R."/>
            <person name="Tsui H.-C.T."/>
            <person name="Winkler M.E."/>
        </authorList>
    </citation>
    <scope>NUCLEOTIDE SEQUENCE</scope>
</reference>
<proteinExistence type="predicted"/>
<evidence type="ECO:0000313" key="2">
    <source>
        <dbReference type="EMBL" id="SVB02870.1"/>
    </source>
</evidence>
<feature type="region of interest" description="Disordered" evidence="1">
    <location>
        <begin position="48"/>
        <end position="70"/>
    </location>
</feature>
<dbReference type="SUPFAM" id="SSF82185">
    <property type="entry name" value="Histone H3 K4-specific methyltransferase SET7/9 N-terminal domain"/>
    <property type="match status" value="1"/>
</dbReference>
<evidence type="ECO:0000256" key="1">
    <source>
        <dbReference type="SAM" id="MobiDB-lite"/>
    </source>
</evidence>
<organism evidence="2">
    <name type="scientific">marine metagenome</name>
    <dbReference type="NCBI Taxonomy" id="408172"/>
    <lineage>
        <taxon>unclassified sequences</taxon>
        <taxon>metagenomes</taxon>
        <taxon>ecological metagenomes</taxon>
    </lineage>
</organism>
<name>A0A382AMU3_9ZZZZ</name>
<dbReference type="EMBL" id="UINC01026081">
    <property type="protein sequence ID" value="SVB02870.1"/>
    <property type="molecule type" value="Genomic_DNA"/>
</dbReference>
<gene>
    <name evidence="2" type="ORF">METZ01_LOCUS155724</name>
</gene>
<sequence length="142" mass="15799">MKWIAIIAVCLAVVLYGLNALNRAEVGLEQREDGLYYKTGAETVFTGDGLVDHPNGEKAQEGKIEAGKQTGPWKIWHANGQLHWEGSYKDGKKEGVWTRFDEEGVKAKESTWEEGVEQIIFELKPVKAAESPAAPTEQKQNE</sequence>
<feature type="compositionally biased region" description="Basic and acidic residues" evidence="1">
    <location>
        <begin position="50"/>
        <end position="66"/>
    </location>
</feature>